<dbReference type="Gene3D" id="1.25.40.20">
    <property type="entry name" value="Ankyrin repeat-containing domain"/>
    <property type="match status" value="1"/>
</dbReference>
<protein>
    <submittedName>
        <fullName evidence="5">Ankyrin repeat-containing domain protein</fullName>
    </submittedName>
</protein>
<evidence type="ECO:0000313" key="6">
    <source>
        <dbReference type="Proteomes" id="UP000325780"/>
    </source>
</evidence>
<reference evidence="5 6" key="1">
    <citation type="submission" date="2019-04" db="EMBL/GenBank/DDBJ databases">
        <title>Friends and foes A comparative genomics study of 23 Aspergillus species from section Flavi.</title>
        <authorList>
            <consortium name="DOE Joint Genome Institute"/>
            <person name="Kjaerbolling I."/>
            <person name="Vesth T."/>
            <person name="Frisvad J.C."/>
            <person name="Nybo J.L."/>
            <person name="Theobald S."/>
            <person name="Kildgaard S."/>
            <person name="Isbrandt T."/>
            <person name="Kuo A."/>
            <person name="Sato A."/>
            <person name="Lyhne E.K."/>
            <person name="Kogle M.E."/>
            <person name="Wiebenga A."/>
            <person name="Kun R.S."/>
            <person name="Lubbers R.J."/>
            <person name="Makela M.R."/>
            <person name="Barry K."/>
            <person name="Chovatia M."/>
            <person name="Clum A."/>
            <person name="Daum C."/>
            <person name="Haridas S."/>
            <person name="He G."/>
            <person name="LaButti K."/>
            <person name="Lipzen A."/>
            <person name="Mondo S."/>
            <person name="Riley R."/>
            <person name="Salamov A."/>
            <person name="Simmons B.A."/>
            <person name="Magnuson J.K."/>
            <person name="Henrissat B."/>
            <person name="Mortensen U.H."/>
            <person name="Larsen T.O."/>
            <person name="Devries R.P."/>
            <person name="Grigoriev I.V."/>
            <person name="Machida M."/>
            <person name="Baker S.E."/>
            <person name="Andersen M.R."/>
        </authorList>
    </citation>
    <scope>NUCLEOTIDE SEQUENCE [LARGE SCALE GENOMIC DNA]</scope>
    <source>
        <strain evidence="5 6">IBT 18842</strain>
    </source>
</reference>
<evidence type="ECO:0000259" key="4">
    <source>
        <dbReference type="PROSITE" id="PS50181"/>
    </source>
</evidence>
<dbReference type="AlphaFoldDB" id="A0A5N6TVV8"/>
<accession>A0A5N6TVV8</accession>
<dbReference type="InterPro" id="IPR036770">
    <property type="entry name" value="Ankyrin_rpt-contain_sf"/>
</dbReference>
<dbReference type="Pfam" id="PF00023">
    <property type="entry name" value="Ank"/>
    <property type="match status" value="1"/>
</dbReference>
<dbReference type="InterPro" id="IPR002110">
    <property type="entry name" value="Ankyrin_rpt"/>
</dbReference>
<evidence type="ECO:0000313" key="5">
    <source>
        <dbReference type="EMBL" id="KAE8150209.1"/>
    </source>
</evidence>
<gene>
    <name evidence="5" type="ORF">BDV25DRAFT_140049</name>
</gene>
<dbReference type="GO" id="GO:0085020">
    <property type="term" value="P:protein K6-linked ubiquitination"/>
    <property type="evidence" value="ECO:0007669"/>
    <property type="project" value="TreeGrafter"/>
</dbReference>
<dbReference type="PROSITE" id="PS50181">
    <property type="entry name" value="FBOX"/>
    <property type="match status" value="1"/>
</dbReference>
<evidence type="ECO:0000256" key="3">
    <source>
        <dbReference type="PROSITE-ProRule" id="PRU00023"/>
    </source>
</evidence>
<name>A0A5N6TVV8_ASPAV</name>
<evidence type="ECO:0000256" key="1">
    <source>
        <dbReference type="ARBA" id="ARBA00022737"/>
    </source>
</evidence>
<dbReference type="OrthoDB" id="4772757at2759"/>
<keyword evidence="1" id="KW-0677">Repeat</keyword>
<feature type="repeat" description="ANK" evidence="3">
    <location>
        <begin position="161"/>
        <end position="193"/>
    </location>
</feature>
<dbReference type="PANTHER" id="PTHR24171">
    <property type="entry name" value="ANKYRIN REPEAT DOMAIN-CONTAINING PROTEIN 39-RELATED"/>
    <property type="match status" value="1"/>
</dbReference>
<dbReference type="SUPFAM" id="SSF48403">
    <property type="entry name" value="Ankyrin repeat"/>
    <property type="match status" value="1"/>
</dbReference>
<feature type="domain" description="F-box" evidence="4">
    <location>
        <begin position="1"/>
        <end position="45"/>
    </location>
</feature>
<evidence type="ECO:0000256" key="2">
    <source>
        <dbReference type="ARBA" id="ARBA00023043"/>
    </source>
</evidence>
<feature type="repeat" description="ANK" evidence="3">
    <location>
        <begin position="95"/>
        <end position="127"/>
    </location>
</feature>
<dbReference type="EMBL" id="ML742100">
    <property type="protein sequence ID" value="KAE8150209.1"/>
    <property type="molecule type" value="Genomic_DNA"/>
</dbReference>
<keyword evidence="2 3" id="KW-0040">ANK repeat</keyword>
<dbReference type="SMART" id="SM00248">
    <property type="entry name" value="ANK"/>
    <property type="match status" value="3"/>
</dbReference>
<organism evidence="5 6">
    <name type="scientific">Aspergillus avenaceus</name>
    <dbReference type="NCBI Taxonomy" id="36643"/>
    <lineage>
        <taxon>Eukaryota</taxon>
        <taxon>Fungi</taxon>
        <taxon>Dikarya</taxon>
        <taxon>Ascomycota</taxon>
        <taxon>Pezizomycotina</taxon>
        <taxon>Eurotiomycetes</taxon>
        <taxon>Eurotiomycetidae</taxon>
        <taxon>Eurotiales</taxon>
        <taxon>Aspergillaceae</taxon>
        <taxon>Aspergillus</taxon>
        <taxon>Aspergillus subgen. Circumdati</taxon>
    </lineage>
</organism>
<dbReference type="GO" id="GO:0004842">
    <property type="term" value="F:ubiquitin-protein transferase activity"/>
    <property type="evidence" value="ECO:0007669"/>
    <property type="project" value="TreeGrafter"/>
</dbReference>
<dbReference type="PRINTS" id="PR01415">
    <property type="entry name" value="ANKYRIN"/>
</dbReference>
<sequence length="210" mass="23118">MPIPYLPPEVILIILEHTSKQTLLTLRLATKALYTLSSYTLYKLLASEIQILPETPTPTTTATLHLHRAAHHPVYLTQLHRLLISKADPNVPSNSGETPLHVACRNKNIQAVKMLLKAGADVNAVTGDGWTALLLCAREGFFEIVEVLVEYGAEVNYKGVNGWTALHLAVRGSWAFTVQRLLGAGADRWIVDEDGERAGDVLRGTMFGRE</sequence>
<proteinExistence type="predicted"/>
<feature type="repeat" description="ANK" evidence="3">
    <location>
        <begin position="128"/>
        <end position="160"/>
    </location>
</feature>
<dbReference type="PROSITE" id="PS50297">
    <property type="entry name" value="ANK_REP_REGION"/>
    <property type="match status" value="3"/>
</dbReference>
<keyword evidence="6" id="KW-1185">Reference proteome</keyword>
<dbReference type="InterPro" id="IPR001810">
    <property type="entry name" value="F-box_dom"/>
</dbReference>
<dbReference type="Proteomes" id="UP000325780">
    <property type="component" value="Unassembled WGS sequence"/>
</dbReference>
<dbReference type="PANTHER" id="PTHR24171:SF9">
    <property type="entry name" value="ANKYRIN REPEAT DOMAIN-CONTAINING PROTEIN 39"/>
    <property type="match status" value="1"/>
</dbReference>
<dbReference type="PROSITE" id="PS50088">
    <property type="entry name" value="ANK_REPEAT"/>
    <property type="match status" value="3"/>
</dbReference>
<dbReference type="Pfam" id="PF12796">
    <property type="entry name" value="Ank_2"/>
    <property type="match status" value="1"/>
</dbReference>